<feature type="compositionally biased region" description="Low complexity" evidence="1">
    <location>
        <begin position="151"/>
        <end position="166"/>
    </location>
</feature>
<feature type="region of interest" description="Disordered" evidence="1">
    <location>
        <begin position="150"/>
        <end position="175"/>
    </location>
</feature>
<evidence type="ECO:0000313" key="2">
    <source>
        <dbReference type="EMBL" id="SYZ69172.1"/>
    </source>
</evidence>
<proteinExistence type="predicted"/>
<dbReference type="SUPFAM" id="SSF48371">
    <property type="entry name" value="ARM repeat"/>
    <property type="match status" value="1"/>
</dbReference>
<feature type="region of interest" description="Disordered" evidence="1">
    <location>
        <begin position="587"/>
        <end position="610"/>
    </location>
</feature>
<sequence>MLEGGTVANAAHDWTSRHAHPPKGVLQTHEGASTLSGSLLLPRDHTRTYRAMPSNRSSGRPLGPPSVTPSSRTPLHTQELMLFSSPISASPARRSKPTSKRSGSSHAAGANQAGHSRGFAQHRQVPFPIAARGSTDRTPVEYEPLPEHYHAAPSSSSTAFSSSIPAVARGSGSGSGIPLPPSLRQTPPANGARLAATATSSATPVGASGAGSRVIRLLRDARAAVRDPIRPETPLEAFAAPPSLSTGASANVLGRDSTSASFFARCRGGLESRSKRRLPAGWRLTPMIPPSSVSESSSSAALKMAEGSTVASSTISVGRDAMPSSTDFFSSLPSPPPLPPTGTLELPGRISAAKDANNMHVRQSSVVARNHGIDVQEFGQLYLVAQQAGNSSVAQPFDLLQLKQRLVTSLHSTGKPPTLDRVTVEWLQSTLRDFCRYWPTGATLRQAVDHYYFENSNTAEFDSAEGSRASASANTTFAPLLYTQRAFLAASITLQSFPVAALVAELISFEATVHTLHVIAEAGLAEWVARETTVLAVLVEILRLLAGAEFCSQLQALQWIKWILGTLSLCCKDAVDAATIAPHVTPLGADNPGVSRRPQRLQSSGSSSYRSLPLSDYWETDVIRGSGLVDDEAENQLRNTQNLQQASCVKSASLRPKFSSSHPSPHLVNSVPFADAMPAGSPLSFAQSEAGGAAASALAPILPCSAPEEHESLRARLVSLGFLPTLQEISKNALAHCASLSDCQAGSPAADTLASLLPIIGTFYRCFAERYPEELQGLDVLGTLTSMLNTCAADAATVEAASRALVKLTYVDEYLAEMQAGTAVITAAAHALRSQLSRSQADTSQESSIELLVSRLCGVIARVAENNPEQQEYLVSAPMVELLETLSIRYVTVSDSAGVKLDQFAASLPLPPIPVLQAVVWVLGIASMSPRCPLQLVRSVTQPLVHLLEILRRKPNMQLTAVYVLMCLSNLSYFFGAFEYAERARSEDEGGVASDWLSSLYSSLGLQLAHYLFEDNVEATVEATRILGNISYTNAGRDWMEANHCDEVIVLFLGHEDLRVVYNCYGVLLNLTAASPCRIVQEPELLHMMLSYTSRYTDQDRVEAVTTLEEVRLRQQLQQRQCDGDVQELMSEARSHATQIADVVEKLLLNVNGVLTASTI</sequence>
<dbReference type="FunFam" id="1.25.10.10:FF:000806">
    <property type="entry name" value="Uncharacterized protein"/>
    <property type="match status" value="1"/>
</dbReference>
<dbReference type="InterPro" id="IPR011989">
    <property type="entry name" value="ARM-like"/>
</dbReference>
<reference evidence="2 3" key="1">
    <citation type="submission" date="2018-09" db="EMBL/GenBank/DDBJ databases">
        <authorList>
            <person name="Peiro R."/>
            <person name="Begona"/>
            <person name="Cbmso G."/>
            <person name="Lopez M."/>
            <person name="Gonzalez S."/>
        </authorList>
    </citation>
    <scope>NUCLEOTIDE SEQUENCE [LARGE SCALE GENOMIC DNA]</scope>
</reference>
<dbReference type="Gene3D" id="1.25.10.10">
    <property type="entry name" value="Leucine-rich Repeat Variant"/>
    <property type="match status" value="1"/>
</dbReference>
<dbReference type="Proteomes" id="UP000319462">
    <property type="component" value="Chromosome 33"/>
</dbReference>
<dbReference type="GO" id="GO:0044782">
    <property type="term" value="P:cilium organization"/>
    <property type="evidence" value="ECO:0007669"/>
    <property type="project" value="TreeGrafter"/>
</dbReference>
<dbReference type="AlphaFoldDB" id="A0A3P3ZG02"/>
<feature type="region of interest" description="Disordered" evidence="1">
    <location>
        <begin position="1"/>
        <end position="118"/>
    </location>
</feature>
<name>A0A3P3ZG02_LEIBR</name>
<evidence type="ECO:0000313" key="3">
    <source>
        <dbReference type="Proteomes" id="UP000319462"/>
    </source>
</evidence>
<dbReference type="PANTHER" id="PTHR21356">
    <property type="entry name" value="ARMADILLO REPEAT CONTAINING 2"/>
    <property type="match status" value="1"/>
</dbReference>
<dbReference type="EMBL" id="LS997632">
    <property type="protein sequence ID" value="SYZ69172.1"/>
    <property type="molecule type" value="Genomic_DNA"/>
</dbReference>
<dbReference type="PANTHER" id="PTHR21356:SF1">
    <property type="entry name" value="ARMADILLO REPEAT-CONTAINING PROTEIN 2"/>
    <property type="match status" value="1"/>
</dbReference>
<evidence type="ECO:0000256" key="1">
    <source>
        <dbReference type="SAM" id="MobiDB-lite"/>
    </source>
</evidence>
<accession>A0A3P3ZG02</accession>
<feature type="compositionally biased region" description="Low complexity" evidence="1">
    <location>
        <begin position="600"/>
        <end position="610"/>
    </location>
</feature>
<organism evidence="2 3">
    <name type="scientific">Leishmania braziliensis MHOM/BR/75/M2904</name>
    <dbReference type="NCBI Taxonomy" id="420245"/>
    <lineage>
        <taxon>Eukaryota</taxon>
        <taxon>Discoba</taxon>
        <taxon>Euglenozoa</taxon>
        <taxon>Kinetoplastea</taxon>
        <taxon>Metakinetoplastina</taxon>
        <taxon>Trypanosomatida</taxon>
        <taxon>Trypanosomatidae</taxon>
        <taxon>Leishmaniinae</taxon>
        <taxon>Leishmania</taxon>
        <taxon>Leishmania braziliensis species complex</taxon>
    </lineage>
</organism>
<gene>
    <name evidence="2" type="ORF">LBRM2904_33.2420</name>
</gene>
<dbReference type="InterPro" id="IPR016024">
    <property type="entry name" value="ARM-type_fold"/>
</dbReference>
<protein>
    <submittedName>
        <fullName evidence="2">Hypothetical_protein</fullName>
    </submittedName>
</protein>
<dbReference type="InterPro" id="IPR038905">
    <property type="entry name" value="ARMC2"/>
</dbReference>